<comment type="caution">
    <text evidence="2">The sequence shown here is derived from an EMBL/GenBank/DDBJ whole genome shotgun (WGS) entry which is preliminary data.</text>
</comment>
<evidence type="ECO:0000256" key="1">
    <source>
        <dbReference type="SAM" id="MobiDB-lite"/>
    </source>
</evidence>
<sequence>MEERKKDEENTREHPACFYACRNVHITSFFTKKCTVQMKPPSSYSAEAPGSCSDEPTGPPAAVYTRADPAMDPETRDSWTYHSPNRGPTEPRGPGPSKQPPGVSQHTPKHPAPDSKNHKYTGGQRRQPPAGCMARRKYHPHLMGP</sequence>
<organism evidence="2 3">
    <name type="scientific">Ameca splendens</name>
    <dbReference type="NCBI Taxonomy" id="208324"/>
    <lineage>
        <taxon>Eukaryota</taxon>
        <taxon>Metazoa</taxon>
        <taxon>Chordata</taxon>
        <taxon>Craniata</taxon>
        <taxon>Vertebrata</taxon>
        <taxon>Euteleostomi</taxon>
        <taxon>Actinopterygii</taxon>
        <taxon>Neopterygii</taxon>
        <taxon>Teleostei</taxon>
        <taxon>Neoteleostei</taxon>
        <taxon>Acanthomorphata</taxon>
        <taxon>Ovalentaria</taxon>
        <taxon>Atherinomorphae</taxon>
        <taxon>Cyprinodontiformes</taxon>
        <taxon>Goodeidae</taxon>
        <taxon>Ameca</taxon>
    </lineage>
</organism>
<evidence type="ECO:0000313" key="2">
    <source>
        <dbReference type="EMBL" id="MEQ2309075.1"/>
    </source>
</evidence>
<reference evidence="2 3" key="1">
    <citation type="submission" date="2021-06" db="EMBL/GenBank/DDBJ databases">
        <authorList>
            <person name="Palmer J.M."/>
        </authorList>
    </citation>
    <scope>NUCLEOTIDE SEQUENCE [LARGE SCALE GENOMIC DNA]</scope>
    <source>
        <strain evidence="2 3">AS_MEX2019</strain>
        <tissue evidence="2">Muscle</tissue>
    </source>
</reference>
<dbReference type="EMBL" id="JAHRIP010070903">
    <property type="protein sequence ID" value="MEQ2309075.1"/>
    <property type="molecule type" value="Genomic_DNA"/>
</dbReference>
<proteinExistence type="predicted"/>
<feature type="region of interest" description="Disordered" evidence="1">
    <location>
        <begin position="37"/>
        <end position="145"/>
    </location>
</feature>
<protein>
    <submittedName>
        <fullName evidence="2">Uncharacterized protein</fullName>
    </submittedName>
</protein>
<evidence type="ECO:0000313" key="3">
    <source>
        <dbReference type="Proteomes" id="UP001469553"/>
    </source>
</evidence>
<gene>
    <name evidence="2" type="ORF">AMECASPLE_034942</name>
</gene>
<dbReference type="Proteomes" id="UP001469553">
    <property type="component" value="Unassembled WGS sequence"/>
</dbReference>
<accession>A0ABV0ZT34</accession>
<name>A0ABV0ZT34_9TELE</name>
<keyword evidence="3" id="KW-1185">Reference proteome</keyword>
<feature type="compositionally biased region" description="Basic residues" evidence="1">
    <location>
        <begin position="134"/>
        <end position="145"/>
    </location>
</feature>